<evidence type="ECO:0000313" key="2">
    <source>
        <dbReference type="EMBL" id="MEF3365657.1"/>
    </source>
</evidence>
<keyword evidence="1" id="KW-0472">Membrane</keyword>
<keyword evidence="1" id="KW-1133">Transmembrane helix</keyword>
<feature type="transmembrane region" description="Helical" evidence="1">
    <location>
        <begin position="23"/>
        <end position="44"/>
    </location>
</feature>
<sequence>MTDITRADIYKEQYAHFRSLNDILYKIPPLFTAVLGGLWYFAVLNLEKDKWIACAIFIFAAIASVCFVNVMQRFRMAFNSYIDNLNKMDGDLRVSIKPSRLPSTIVTVQVLLWAAAVVSALGVLYAAAR</sequence>
<comment type="caution">
    <text evidence="2">The sequence shown here is derived from an EMBL/GenBank/DDBJ whole genome shotgun (WGS) entry which is preliminary data.</text>
</comment>
<feature type="transmembrane region" description="Helical" evidence="1">
    <location>
        <begin position="110"/>
        <end position="128"/>
    </location>
</feature>
<keyword evidence="1" id="KW-0812">Transmembrane</keyword>
<reference evidence="2 3" key="1">
    <citation type="submission" date="2024-02" db="EMBL/GenBank/DDBJ databases">
        <authorList>
            <person name="Grouzdev D."/>
        </authorList>
    </citation>
    <scope>NUCLEOTIDE SEQUENCE [LARGE SCALE GENOMIC DNA]</scope>
    <source>
        <strain evidence="2 3">9N</strain>
    </source>
</reference>
<protein>
    <submittedName>
        <fullName evidence="2">Uncharacterized protein</fullName>
    </submittedName>
</protein>
<dbReference type="RefSeq" id="WP_332080579.1">
    <property type="nucleotide sequence ID" value="NZ_JAZHYN010000007.1"/>
</dbReference>
<name>A0ABU7XE50_9HYPH</name>
<dbReference type="Proteomes" id="UP001350748">
    <property type="component" value="Unassembled WGS sequence"/>
</dbReference>
<keyword evidence="3" id="KW-1185">Reference proteome</keyword>
<organism evidence="2 3">
    <name type="scientific">Methylocystis borbori</name>
    <dbReference type="NCBI Taxonomy" id="3118750"/>
    <lineage>
        <taxon>Bacteria</taxon>
        <taxon>Pseudomonadati</taxon>
        <taxon>Pseudomonadota</taxon>
        <taxon>Alphaproteobacteria</taxon>
        <taxon>Hyphomicrobiales</taxon>
        <taxon>Methylocystaceae</taxon>
        <taxon>Methylocystis</taxon>
    </lineage>
</organism>
<accession>A0ABU7XE50</accession>
<evidence type="ECO:0000313" key="3">
    <source>
        <dbReference type="Proteomes" id="UP001350748"/>
    </source>
</evidence>
<feature type="transmembrane region" description="Helical" evidence="1">
    <location>
        <begin position="51"/>
        <end position="71"/>
    </location>
</feature>
<dbReference type="EMBL" id="JAZHYN010000007">
    <property type="protein sequence ID" value="MEF3365657.1"/>
    <property type="molecule type" value="Genomic_DNA"/>
</dbReference>
<proteinExistence type="predicted"/>
<gene>
    <name evidence="2" type="ORF">V3H18_03820</name>
</gene>
<evidence type="ECO:0000256" key="1">
    <source>
        <dbReference type="SAM" id="Phobius"/>
    </source>
</evidence>